<keyword evidence="1" id="KW-0479">Metal-binding</keyword>
<feature type="compositionally biased region" description="Basic and acidic residues" evidence="2">
    <location>
        <begin position="291"/>
        <end position="311"/>
    </location>
</feature>
<proteinExistence type="predicted"/>
<dbReference type="PANTHER" id="PTHR13198:SF4">
    <property type="entry name" value="E3 UBIQUITIN-PROTEIN LIGASE RNF25"/>
    <property type="match status" value="1"/>
</dbReference>
<name>A0A6A4QBJ4_LUPAL</name>
<evidence type="ECO:0000313" key="5">
    <source>
        <dbReference type="EMBL" id="KAE9611211.1"/>
    </source>
</evidence>
<dbReference type="SUPFAM" id="SSF57850">
    <property type="entry name" value="RING/U-box"/>
    <property type="match status" value="1"/>
</dbReference>
<keyword evidence="1" id="KW-0862">Zinc</keyword>
<dbReference type="InterPro" id="IPR001841">
    <property type="entry name" value="Znf_RING"/>
</dbReference>
<dbReference type="SMART" id="SM00591">
    <property type="entry name" value="RWD"/>
    <property type="match status" value="1"/>
</dbReference>
<dbReference type="PANTHER" id="PTHR13198">
    <property type="entry name" value="RING FINGER PROTEIN 25"/>
    <property type="match status" value="1"/>
</dbReference>
<dbReference type="Proteomes" id="UP000447434">
    <property type="component" value="Chromosome 7"/>
</dbReference>
<dbReference type="InterPro" id="IPR013083">
    <property type="entry name" value="Znf_RING/FYVE/PHD"/>
</dbReference>
<dbReference type="InterPro" id="IPR016135">
    <property type="entry name" value="UBQ-conjugating_enzyme/RWD"/>
</dbReference>
<dbReference type="InterPro" id="IPR006575">
    <property type="entry name" value="RWD_dom"/>
</dbReference>
<evidence type="ECO:0000259" key="4">
    <source>
        <dbReference type="PROSITE" id="PS50908"/>
    </source>
</evidence>
<keyword evidence="6" id="KW-1185">Reference proteome</keyword>
<feature type="region of interest" description="Disordered" evidence="2">
    <location>
        <begin position="278"/>
        <end position="364"/>
    </location>
</feature>
<dbReference type="PROSITE" id="PS50908">
    <property type="entry name" value="RWD"/>
    <property type="match status" value="1"/>
</dbReference>
<evidence type="ECO:0000313" key="6">
    <source>
        <dbReference type="Proteomes" id="UP000447434"/>
    </source>
</evidence>
<feature type="domain" description="RING-type" evidence="3">
    <location>
        <begin position="124"/>
        <end position="202"/>
    </location>
</feature>
<feature type="compositionally biased region" description="Polar residues" evidence="2">
    <location>
        <begin position="349"/>
        <end position="364"/>
    </location>
</feature>
<dbReference type="GO" id="GO:0008270">
    <property type="term" value="F:zinc ion binding"/>
    <property type="evidence" value="ECO:0007669"/>
    <property type="project" value="UniProtKB-KW"/>
</dbReference>
<dbReference type="EMBL" id="WOCE01000007">
    <property type="protein sequence ID" value="KAE9611211.1"/>
    <property type="molecule type" value="Genomic_DNA"/>
</dbReference>
<dbReference type="GO" id="GO:0061630">
    <property type="term" value="F:ubiquitin protein ligase activity"/>
    <property type="evidence" value="ECO:0007669"/>
    <property type="project" value="InterPro"/>
</dbReference>
<protein>
    <submittedName>
        <fullName evidence="5">Putative transcription factor C2H2 family</fullName>
    </submittedName>
</protein>
<dbReference type="Gene3D" id="3.10.110.10">
    <property type="entry name" value="Ubiquitin Conjugating Enzyme"/>
    <property type="match status" value="1"/>
</dbReference>
<dbReference type="GO" id="GO:0005634">
    <property type="term" value="C:nucleus"/>
    <property type="evidence" value="ECO:0007669"/>
    <property type="project" value="TreeGrafter"/>
</dbReference>
<sequence>MGSEEEEEVLGEVEAMEAVYGMDFVLLRSFPLLFHLSLFPRTADDSSQQFVEAIIEIRATPKYPKEPPCVDVVDCKGMDEMRRKHLLHHIQTKAHELCPAFMLVALCEEAVEKLSAMNHPDGDCPLCLLPLVPIDQQSQTLPFMKLMSCFHCFHSECIIRWWNYLQKSKETDSAKSSSATMHPNKDNYKKVEEGIGNCPVCRKPFHVKDLEHVLDLVGSHSSQVNSDSDKATDEEELLQSEHEIIRRQKFEAVLNLQKENSGLIEPKRDLVILPGMYLPQPAATPSSTSTKESDEQQEKDIPTVISEKHAGETSNAPSSSRHKNFGARRQRPRSDNHSSSAVRNPRKPVQQQWVRRDNNPGSKQ</sequence>
<accession>A0A6A4QBJ4</accession>
<dbReference type="InterPro" id="IPR039133">
    <property type="entry name" value="RNF25"/>
</dbReference>
<evidence type="ECO:0000256" key="1">
    <source>
        <dbReference type="PROSITE-ProRule" id="PRU00175"/>
    </source>
</evidence>
<feature type="compositionally biased region" description="Basic residues" evidence="2">
    <location>
        <begin position="320"/>
        <end position="331"/>
    </location>
</feature>
<dbReference type="FunFam" id="3.30.40.10:FF:000914">
    <property type="entry name" value="RWD domain-containing protein"/>
    <property type="match status" value="1"/>
</dbReference>
<dbReference type="OrthoDB" id="432311at2759"/>
<dbReference type="GO" id="GO:0016567">
    <property type="term" value="P:protein ubiquitination"/>
    <property type="evidence" value="ECO:0007669"/>
    <property type="project" value="TreeGrafter"/>
</dbReference>
<dbReference type="Pfam" id="PF05773">
    <property type="entry name" value="RWD"/>
    <property type="match status" value="1"/>
</dbReference>
<feature type="domain" description="RWD" evidence="4">
    <location>
        <begin position="11"/>
        <end position="117"/>
    </location>
</feature>
<dbReference type="AlphaFoldDB" id="A0A6A4QBJ4"/>
<organism evidence="5 6">
    <name type="scientific">Lupinus albus</name>
    <name type="common">White lupine</name>
    <name type="synonym">Lupinus termis</name>
    <dbReference type="NCBI Taxonomy" id="3870"/>
    <lineage>
        <taxon>Eukaryota</taxon>
        <taxon>Viridiplantae</taxon>
        <taxon>Streptophyta</taxon>
        <taxon>Embryophyta</taxon>
        <taxon>Tracheophyta</taxon>
        <taxon>Spermatophyta</taxon>
        <taxon>Magnoliopsida</taxon>
        <taxon>eudicotyledons</taxon>
        <taxon>Gunneridae</taxon>
        <taxon>Pentapetalae</taxon>
        <taxon>rosids</taxon>
        <taxon>fabids</taxon>
        <taxon>Fabales</taxon>
        <taxon>Fabaceae</taxon>
        <taxon>Papilionoideae</taxon>
        <taxon>50 kb inversion clade</taxon>
        <taxon>genistoids sensu lato</taxon>
        <taxon>core genistoids</taxon>
        <taxon>Genisteae</taxon>
        <taxon>Lupinus</taxon>
    </lineage>
</organism>
<keyword evidence="1" id="KW-0863">Zinc-finger</keyword>
<dbReference type="CDD" id="cd23818">
    <property type="entry name" value="RWD_RNF25"/>
    <property type="match status" value="1"/>
</dbReference>
<reference evidence="6" key="1">
    <citation type="journal article" date="2020" name="Nat. Commun.">
        <title>Genome sequence of the cluster root forming white lupin.</title>
        <authorList>
            <person name="Hufnagel B."/>
            <person name="Marques A."/>
            <person name="Soriano A."/>
            <person name="Marques L."/>
            <person name="Divol F."/>
            <person name="Doumas P."/>
            <person name="Sallet E."/>
            <person name="Mancinotti D."/>
            <person name="Carrere S."/>
            <person name="Marande W."/>
            <person name="Arribat S."/>
            <person name="Keller J."/>
            <person name="Huneau C."/>
            <person name="Blein T."/>
            <person name="Aime D."/>
            <person name="Laguerre M."/>
            <person name="Taylor J."/>
            <person name="Schubert V."/>
            <person name="Nelson M."/>
            <person name="Geu-Flores F."/>
            <person name="Crespi M."/>
            <person name="Gallardo-Guerrero K."/>
            <person name="Delaux P.-M."/>
            <person name="Salse J."/>
            <person name="Berges H."/>
            <person name="Guyot R."/>
            <person name="Gouzy J."/>
            <person name="Peret B."/>
        </authorList>
    </citation>
    <scope>NUCLEOTIDE SEQUENCE [LARGE SCALE GENOMIC DNA]</scope>
    <source>
        <strain evidence="6">cv. Amiga</strain>
    </source>
</reference>
<gene>
    <name evidence="5" type="ORF">Lalb_Chr07g0195411</name>
</gene>
<dbReference type="Gene3D" id="3.30.40.10">
    <property type="entry name" value="Zinc/RING finger domain, C3HC4 (zinc finger)"/>
    <property type="match status" value="1"/>
</dbReference>
<comment type="caution">
    <text evidence="5">The sequence shown here is derived from an EMBL/GenBank/DDBJ whole genome shotgun (WGS) entry which is preliminary data.</text>
</comment>
<dbReference type="SUPFAM" id="SSF54495">
    <property type="entry name" value="UBC-like"/>
    <property type="match status" value="1"/>
</dbReference>
<evidence type="ECO:0000256" key="2">
    <source>
        <dbReference type="SAM" id="MobiDB-lite"/>
    </source>
</evidence>
<dbReference type="PROSITE" id="PS50089">
    <property type="entry name" value="ZF_RING_2"/>
    <property type="match status" value="1"/>
</dbReference>
<evidence type="ECO:0000259" key="3">
    <source>
        <dbReference type="PROSITE" id="PS50089"/>
    </source>
</evidence>
<dbReference type="SMART" id="SM00184">
    <property type="entry name" value="RING"/>
    <property type="match status" value="1"/>
</dbReference>